<protein>
    <submittedName>
        <fullName evidence="1">Uncharacterized protein</fullName>
    </submittedName>
</protein>
<evidence type="ECO:0000313" key="2">
    <source>
        <dbReference type="Proteomes" id="UP001055072"/>
    </source>
</evidence>
<name>A0ACB8U6S5_9APHY</name>
<reference evidence="1" key="1">
    <citation type="journal article" date="2021" name="Environ. Microbiol.">
        <title>Gene family expansions and transcriptome signatures uncover fungal adaptations to wood decay.</title>
        <authorList>
            <person name="Hage H."/>
            <person name="Miyauchi S."/>
            <person name="Viragh M."/>
            <person name="Drula E."/>
            <person name="Min B."/>
            <person name="Chaduli D."/>
            <person name="Navarro D."/>
            <person name="Favel A."/>
            <person name="Norest M."/>
            <person name="Lesage-Meessen L."/>
            <person name="Balint B."/>
            <person name="Merenyi Z."/>
            <person name="de Eugenio L."/>
            <person name="Morin E."/>
            <person name="Martinez A.T."/>
            <person name="Baldrian P."/>
            <person name="Stursova M."/>
            <person name="Martinez M.J."/>
            <person name="Novotny C."/>
            <person name="Magnuson J.K."/>
            <person name="Spatafora J.W."/>
            <person name="Maurice S."/>
            <person name="Pangilinan J."/>
            <person name="Andreopoulos W."/>
            <person name="LaButti K."/>
            <person name="Hundley H."/>
            <person name="Na H."/>
            <person name="Kuo A."/>
            <person name="Barry K."/>
            <person name="Lipzen A."/>
            <person name="Henrissat B."/>
            <person name="Riley R."/>
            <person name="Ahrendt S."/>
            <person name="Nagy L.G."/>
            <person name="Grigoriev I.V."/>
            <person name="Martin F."/>
            <person name="Rosso M.N."/>
        </authorList>
    </citation>
    <scope>NUCLEOTIDE SEQUENCE</scope>
    <source>
        <strain evidence="1">CBS 384.51</strain>
    </source>
</reference>
<proteinExistence type="predicted"/>
<comment type="caution">
    <text evidence="1">The sequence shown here is derived from an EMBL/GenBank/DDBJ whole genome shotgun (WGS) entry which is preliminary data.</text>
</comment>
<dbReference type="EMBL" id="MU274908">
    <property type="protein sequence ID" value="KAI0090082.1"/>
    <property type="molecule type" value="Genomic_DNA"/>
</dbReference>
<dbReference type="Proteomes" id="UP001055072">
    <property type="component" value="Unassembled WGS sequence"/>
</dbReference>
<accession>A0ACB8U6S5</accession>
<keyword evidence="2" id="KW-1185">Reference proteome</keyword>
<organism evidence="1 2">
    <name type="scientific">Irpex rosettiformis</name>
    <dbReference type="NCBI Taxonomy" id="378272"/>
    <lineage>
        <taxon>Eukaryota</taxon>
        <taxon>Fungi</taxon>
        <taxon>Dikarya</taxon>
        <taxon>Basidiomycota</taxon>
        <taxon>Agaricomycotina</taxon>
        <taxon>Agaricomycetes</taxon>
        <taxon>Polyporales</taxon>
        <taxon>Irpicaceae</taxon>
        <taxon>Irpex</taxon>
    </lineage>
</organism>
<sequence length="260" mass="29846">MSIQPALIVDSRAARREFTQCQMCGKDKEHFKIKLSVCTGCRIATYCSSKCQRDNWPAHKQLCLQRRKTNEQTADMDRTVKDHNPLTHPLPSELIAELRSFTQKFNPVIFQAGINIMHMGRHLWQDVWRELVLMIFLSRLPDIQENSRPWARFKVDHVLPVPTDYVMNYTGGDDSFVQLRREREEENLANGYTGTITAMICTGCDSSDPPKMLHNVTFYGFGPHSFVAVELTPEWQKSFTENVEKMCGRPATELEASSST</sequence>
<gene>
    <name evidence="1" type="ORF">BDY19DRAFT_938332</name>
</gene>
<evidence type="ECO:0000313" key="1">
    <source>
        <dbReference type="EMBL" id="KAI0090082.1"/>
    </source>
</evidence>